<feature type="domain" description="Transcription elongation factor GreA/GreB C-terminal" evidence="1">
    <location>
        <begin position="56"/>
        <end position="132"/>
    </location>
</feature>
<dbReference type="PANTHER" id="PTHR30437:SF5">
    <property type="entry name" value="REGULATOR OF NUCLEOSIDE DIPHOSPHATE KINASE"/>
    <property type="match status" value="1"/>
</dbReference>
<proteinExistence type="predicted"/>
<dbReference type="Pfam" id="PF14760">
    <property type="entry name" value="Rnk_N"/>
    <property type="match status" value="1"/>
</dbReference>
<dbReference type="GO" id="GO:0032784">
    <property type="term" value="P:regulation of DNA-templated transcription elongation"/>
    <property type="evidence" value="ECO:0007669"/>
    <property type="project" value="InterPro"/>
</dbReference>
<evidence type="ECO:0000313" key="4">
    <source>
        <dbReference type="Proteomes" id="UP000029998"/>
    </source>
</evidence>
<evidence type="ECO:0000313" key="3">
    <source>
        <dbReference type="EMBL" id="KGM56092.1"/>
    </source>
</evidence>
<evidence type="ECO:0008006" key="5">
    <source>
        <dbReference type="Google" id="ProtNLM"/>
    </source>
</evidence>
<organism evidence="3 4">
    <name type="scientific">Lysobacter daejeonensis GH1-9</name>
    <dbReference type="NCBI Taxonomy" id="1385517"/>
    <lineage>
        <taxon>Bacteria</taxon>
        <taxon>Pseudomonadati</taxon>
        <taxon>Pseudomonadota</taxon>
        <taxon>Gammaproteobacteria</taxon>
        <taxon>Lysobacterales</taxon>
        <taxon>Lysobacteraceae</taxon>
        <taxon>Aerolutibacter</taxon>
    </lineage>
</organism>
<keyword evidence="4" id="KW-1185">Reference proteome</keyword>
<evidence type="ECO:0000259" key="1">
    <source>
        <dbReference type="Pfam" id="PF01272"/>
    </source>
</evidence>
<dbReference type="InterPro" id="IPR001437">
    <property type="entry name" value="Tscrpt_elong_fac_GreA/B_C"/>
</dbReference>
<dbReference type="Proteomes" id="UP000029998">
    <property type="component" value="Unassembled WGS sequence"/>
</dbReference>
<dbReference type="PANTHER" id="PTHR30437">
    <property type="entry name" value="TRANSCRIPTION ELONGATION FACTOR GREA"/>
    <property type="match status" value="1"/>
</dbReference>
<gene>
    <name evidence="3" type="ORF">N800_10795</name>
</gene>
<dbReference type="SUPFAM" id="SSF54534">
    <property type="entry name" value="FKBP-like"/>
    <property type="match status" value="1"/>
</dbReference>
<dbReference type="EMBL" id="AVPU01000002">
    <property type="protein sequence ID" value="KGM56092.1"/>
    <property type="molecule type" value="Genomic_DNA"/>
</dbReference>
<dbReference type="Gene3D" id="1.10.286.20">
    <property type="match status" value="1"/>
</dbReference>
<dbReference type="Gene3D" id="3.10.50.30">
    <property type="entry name" value="Transcription elongation factor, GreA/GreB, C-terminal domain"/>
    <property type="match status" value="1"/>
</dbReference>
<dbReference type="eggNOG" id="COG0782">
    <property type="taxonomic scope" value="Bacteria"/>
</dbReference>
<dbReference type="InterPro" id="IPR029462">
    <property type="entry name" value="Rnk_N"/>
</dbReference>
<reference evidence="3 4" key="1">
    <citation type="submission" date="2013-08" db="EMBL/GenBank/DDBJ databases">
        <title>Genome sequencing of Lysobacter.</title>
        <authorList>
            <person name="Zhang S."/>
            <person name="Wang G."/>
        </authorList>
    </citation>
    <scope>NUCLEOTIDE SEQUENCE [LARGE SCALE GENOMIC DNA]</scope>
    <source>
        <strain evidence="3 4">GH1-9</strain>
    </source>
</reference>
<feature type="domain" description="Regulator of nucleoside diphosphate kinase N-terminal" evidence="2">
    <location>
        <begin position="11"/>
        <end position="50"/>
    </location>
</feature>
<dbReference type="GO" id="GO:0006354">
    <property type="term" value="P:DNA-templated transcription elongation"/>
    <property type="evidence" value="ECO:0007669"/>
    <property type="project" value="TreeGrafter"/>
</dbReference>
<dbReference type="GO" id="GO:0070063">
    <property type="term" value="F:RNA polymerase binding"/>
    <property type="evidence" value="ECO:0007669"/>
    <property type="project" value="InterPro"/>
</dbReference>
<dbReference type="InterPro" id="IPR023459">
    <property type="entry name" value="Tscrpt_elong_fac_GreA/B_fam"/>
</dbReference>
<dbReference type="GO" id="GO:0003677">
    <property type="term" value="F:DNA binding"/>
    <property type="evidence" value="ECO:0007669"/>
    <property type="project" value="InterPro"/>
</dbReference>
<dbReference type="FunFam" id="3.10.50.30:FF:000002">
    <property type="entry name" value="Regulator of nucleoside diphosphate kinase"/>
    <property type="match status" value="1"/>
</dbReference>
<dbReference type="InterPro" id="IPR036953">
    <property type="entry name" value="GreA/GreB_C_sf"/>
</dbReference>
<comment type="caution">
    <text evidence="3">The sequence shown here is derived from an EMBL/GenBank/DDBJ whole genome shotgun (WGS) entry which is preliminary data.</text>
</comment>
<accession>A0A0A0F3W6</accession>
<dbReference type="NCBIfam" id="NF004396">
    <property type="entry name" value="PRK05753.1"/>
    <property type="match status" value="1"/>
</dbReference>
<protein>
    <recommendedName>
        <fullName evidence="5">Nucleoside diphosphate kinase regulator</fullName>
    </recommendedName>
</protein>
<name>A0A0A0F3W6_9GAMM</name>
<evidence type="ECO:0000259" key="2">
    <source>
        <dbReference type="Pfam" id="PF14760"/>
    </source>
</evidence>
<sequence length="142" mass="15583">MEKSVTKPTPPPLLISRFDCERLEALLETPIARGHDTQALQAELERAEIVEPAQMPADVITMNSTARFLDENSGEEREMTLVFPRDADGSADKVSILAPVGSALLGLRIGDSIEWPIPGGRTIRLRVLSIQYQPEAAGDFTR</sequence>
<dbReference type="Pfam" id="PF01272">
    <property type="entry name" value="GreA_GreB"/>
    <property type="match status" value="1"/>
</dbReference>
<dbReference type="STRING" id="1385517.N800_10795"/>
<dbReference type="AlphaFoldDB" id="A0A0A0F3W6"/>